<evidence type="ECO:0000256" key="10">
    <source>
        <dbReference type="ARBA" id="ARBA00023077"/>
    </source>
</evidence>
<dbReference type="SUPFAM" id="SSF56935">
    <property type="entry name" value="Porins"/>
    <property type="match status" value="1"/>
</dbReference>
<dbReference type="AlphaFoldDB" id="A0A5E4VGZ2"/>
<dbReference type="FunFam" id="2.40.170.20:FF:000005">
    <property type="entry name" value="TonB-dependent siderophore receptor"/>
    <property type="match status" value="1"/>
</dbReference>
<proteinExistence type="inferred from homology"/>
<keyword evidence="4 14" id="KW-1134">Transmembrane beta strand</keyword>
<keyword evidence="12 18" id="KW-0675">Receptor</keyword>
<feature type="domain" description="TonB-dependent receptor-like beta-barrel" evidence="16">
    <location>
        <begin position="304"/>
        <end position="732"/>
    </location>
</feature>
<dbReference type="CDD" id="cd01347">
    <property type="entry name" value="ligand_gated_channel"/>
    <property type="match status" value="1"/>
</dbReference>
<comment type="subcellular location">
    <subcellularLocation>
        <location evidence="1 14">Cell outer membrane</location>
        <topology evidence="1 14">Multi-pass membrane protein</topology>
    </subcellularLocation>
</comment>
<name>A0A5E4VGZ2_9BURK</name>
<gene>
    <name evidence="18" type="ORF">PCO31010_02652</name>
</gene>
<evidence type="ECO:0000313" key="19">
    <source>
        <dbReference type="Proteomes" id="UP000343335"/>
    </source>
</evidence>
<keyword evidence="13 14" id="KW-0998">Cell outer membrane</keyword>
<sequence length="763" mass="83336">MRLIYFNSFHWDGFDAGSGRKVKRNHTGKATHSNGGRRMTVMAAMLAAAVFGPHAAMAADASETSSVGAVSAAGAVGAVGGAGAANATGAVTLPATQVRDSALAENPNGPGRGYVAKRMTTVTKTDASTLTAPQATSTVTRAQMDDQGAITIDQALRYTTGVNTQDGTDVRFDQLRARGFDIDAYLDGLGIFASPRFATARVDPYLLERIDVMFGPSSVLYGQGNPGGIVNYSSKLPTDQPVREVMLQIGNHDTYQTGFDLGGSLTPDGTILYRVVGLARDAKTQVSAIKDQRLAIAPSITFKPDRDTSLTLLAGYQRDPAGGMFNPVPASGTLFVNPNGRLGPDQYFGDPNRDGMQRTQYWFGYQFAKQLNDTWRISQNARYLHIDQNYYQTSVTSPFAADQRTVAMWGNTDFEHVSQWQIDTNAQAKFATGPVEHTMLFGFDYRRVLEGDNYGGAVVGQLDLFNPNYGALAGVSPNTRLDYSLSQAGLYAQDELRYHRWVLTLGVREDWATTRSTTNGVQRSADNSAFTWRTGLSYVFDNGVAPYVSYAKSFAPVLGANFAGDALSPTQGKQYEVGVRYQPKNYDASLRLSAFDLRQENVSVVDPAHPTFPTQTGEIRSRGFEAEARANVTRDLKVIASYTYINQVNLQSTTAQDKRPQITPRNSVALWADYTLHEGALRNLGFGAGVRYMSSSAGDAANTFEVPSRTLVDAAVHYDWQQWRFAVNVSNLFNREYLSYCTSSSVCYWGATRTVLGTARYQW</sequence>
<dbReference type="InterPro" id="IPR039426">
    <property type="entry name" value="TonB-dep_rcpt-like"/>
</dbReference>
<keyword evidence="10 15" id="KW-0798">TonB box</keyword>
<organism evidence="18 19">
    <name type="scientific">Pandoraea commovens</name>
    <dbReference type="NCBI Taxonomy" id="2508289"/>
    <lineage>
        <taxon>Bacteria</taxon>
        <taxon>Pseudomonadati</taxon>
        <taxon>Pseudomonadota</taxon>
        <taxon>Betaproteobacteria</taxon>
        <taxon>Burkholderiales</taxon>
        <taxon>Burkholderiaceae</taxon>
        <taxon>Pandoraea</taxon>
    </lineage>
</organism>
<evidence type="ECO:0000256" key="7">
    <source>
        <dbReference type="ARBA" id="ARBA00022729"/>
    </source>
</evidence>
<dbReference type="GO" id="GO:0015344">
    <property type="term" value="F:siderophore uptake transmembrane transporter activity"/>
    <property type="evidence" value="ECO:0007669"/>
    <property type="project" value="TreeGrafter"/>
</dbReference>
<evidence type="ECO:0000256" key="4">
    <source>
        <dbReference type="ARBA" id="ARBA00022452"/>
    </source>
</evidence>
<dbReference type="Pfam" id="PF07715">
    <property type="entry name" value="Plug"/>
    <property type="match status" value="1"/>
</dbReference>
<keyword evidence="8" id="KW-0408">Iron</keyword>
<dbReference type="Gene3D" id="2.40.170.20">
    <property type="entry name" value="TonB-dependent receptor, beta-barrel domain"/>
    <property type="match status" value="1"/>
</dbReference>
<dbReference type="PANTHER" id="PTHR32552">
    <property type="entry name" value="FERRICHROME IRON RECEPTOR-RELATED"/>
    <property type="match status" value="1"/>
</dbReference>
<evidence type="ECO:0000256" key="3">
    <source>
        <dbReference type="ARBA" id="ARBA00022448"/>
    </source>
</evidence>
<dbReference type="Proteomes" id="UP000343335">
    <property type="component" value="Unassembled WGS sequence"/>
</dbReference>
<evidence type="ECO:0000256" key="15">
    <source>
        <dbReference type="RuleBase" id="RU003357"/>
    </source>
</evidence>
<dbReference type="PROSITE" id="PS52016">
    <property type="entry name" value="TONB_DEPENDENT_REC_3"/>
    <property type="match status" value="1"/>
</dbReference>
<dbReference type="InterPro" id="IPR010105">
    <property type="entry name" value="TonB_sidphr_rcpt"/>
</dbReference>
<evidence type="ECO:0000256" key="14">
    <source>
        <dbReference type="PROSITE-ProRule" id="PRU01360"/>
    </source>
</evidence>
<comment type="similarity">
    <text evidence="2 14 15">Belongs to the TonB-dependent receptor family.</text>
</comment>
<feature type="domain" description="TonB-dependent receptor plug" evidence="17">
    <location>
        <begin position="131"/>
        <end position="229"/>
    </location>
</feature>
<evidence type="ECO:0000256" key="5">
    <source>
        <dbReference type="ARBA" id="ARBA00022496"/>
    </source>
</evidence>
<evidence type="ECO:0000256" key="11">
    <source>
        <dbReference type="ARBA" id="ARBA00023136"/>
    </source>
</evidence>
<dbReference type="InterPro" id="IPR012910">
    <property type="entry name" value="Plug_dom"/>
</dbReference>
<keyword evidence="5" id="KW-0410">Iron transport</keyword>
<evidence type="ECO:0000256" key="9">
    <source>
        <dbReference type="ARBA" id="ARBA00023065"/>
    </source>
</evidence>
<dbReference type="InterPro" id="IPR036942">
    <property type="entry name" value="Beta-barrel_TonB_sf"/>
</dbReference>
<dbReference type="Gene3D" id="2.170.130.10">
    <property type="entry name" value="TonB-dependent receptor, plug domain"/>
    <property type="match status" value="1"/>
</dbReference>
<evidence type="ECO:0000256" key="13">
    <source>
        <dbReference type="ARBA" id="ARBA00023237"/>
    </source>
</evidence>
<evidence type="ECO:0000256" key="2">
    <source>
        <dbReference type="ARBA" id="ARBA00009810"/>
    </source>
</evidence>
<keyword evidence="6 14" id="KW-0812">Transmembrane</keyword>
<dbReference type="PANTHER" id="PTHR32552:SF68">
    <property type="entry name" value="FERRICHROME OUTER MEMBRANE TRANSPORTER_PHAGE RECEPTOR"/>
    <property type="match status" value="1"/>
</dbReference>
<dbReference type="EMBL" id="CABPSA010000004">
    <property type="protein sequence ID" value="VVE11093.1"/>
    <property type="molecule type" value="Genomic_DNA"/>
</dbReference>
<reference evidence="18 19" key="1">
    <citation type="submission" date="2019-08" db="EMBL/GenBank/DDBJ databases">
        <authorList>
            <person name="Peeters C."/>
        </authorList>
    </citation>
    <scope>NUCLEOTIDE SEQUENCE [LARGE SCALE GENOMIC DNA]</scope>
    <source>
        <strain evidence="18 19">LMG 31010</strain>
    </source>
</reference>
<keyword evidence="7" id="KW-0732">Signal</keyword>
<evidence type="ECO:0000259" key="16">
    <source>
        <dbReference type="Pfam" id="PF00593"/>
    </source>
</evidence>
<dbReference type="NCBIfam" id="TIGR01783">
    <property type="entry name" value="TonB-siderophor"/>
    <property type="match status" value="1"/>
</dbReference>
<dbReference type="InterPro" id="IPR037066">
    <property type="entry name" value="Plug_dom_sf"/>
</dbReference>
<dbReference type="GO" id="GO:0015891">
    <property type="term" value="P:siderophore transport"/>
    <property type="evidence" value="ECO:0007669"/>
    <property type="project" value="InterPro"/>
</dbReference>
<evidence type="ECO:0000256" key="1">
    <source>
        <dbReference type="ARBA" id="ARBA00004571"/>
    </source>
</evidence>
<evidence type="ECO:0000256" key="12">
    <source>
        <dbReference type="ARBA" id="ARBA00023170"/>
    </source>
</evidence>
<protein>
    <submittedName>
        <fullName evidence="18">TonB-dependent receptor</fullName>
    </submittedName>
</protein>
<accession>A0A5E4VGZ2</accession>
<dbReference type="Pfam" id="PF00593">
    <property type="entry name" value="TonB_dep_Rec_b-barrel"/>
    <property type="match status" value="1"/>
</dbReference>
<evidence type="ECO:0000256" key="8">
    <source>
        <dbReference type="ARBA" id="ARBA00023004"/>
    </source>
</evidence>
<evidence type="ECO:0000313" key="18">
    <source>
        <dbReference type="EMBL" id="VVE11093.1"/>
    </source>
</evidence>
<keyword evidence="9" id="KW-0406">Ion transport</keyword>
<keyword evidence="11 14" id="KW-0472">Membrane</keyword>
<evidence type="ECO:0000256" key="6">
    <source>
        <dbReference type="ARBA" id="ARBA00022692"/>
    </source>
</evidence>
<evidence type="ECO:0000259" key="17">
    <source>
        <dbReference type="Pfam" id="PF07715"/>
    </source>
</evidence>
<keyword evidence="3 14" id="KW-0813">Transport</keyword>
<dbReference type="GO" id="GO:0038023">
    <property type="term" value="F:signaling receptor activity"/>
    <property type="evidence" value="ECO:0007669"/>
    <property type="project" value="InterPro"/>
</dbReference>
<dbReference type="GO" id="GO:0009279">
    <property type="term" value="C:cell outer membrane"/>
    <property type="evidence" value="ECO:0007669"/>
    <property type="project" value="UniProtKB-SubCell"/>
</dbReference>
<dbReference type="InterPro" id="IPR000531">
    <property type="entry name" value="Beta-barrel_TonB"/>
</dbReference>